<dbReference type="AlphaFoldDB" id="A0A6M9EYX7"/>
<dbReference type="Proteomes" id="UP000501099">
    <property type="component" value="Chromosome"/>
</dbReference>
<dbReference type="EMBL" id="CP047883">
    <property type="protein sequence ID" value="QKL32971.1"/>
    <property type="molecule type" value="Genomic_DNA"/>
</dbReference>
<name>A0A6M9EYX7_STRMT</name>
<gene>
    <name evidence="1" type="ORF">M594_04420</name>
</gene>
<organism evidence="1 2">
    <name type="scientific">Streptococcus mitis</name>
    <dbReference type="NCBI Taxonomy" id="28037"/>
    <lineage>
        <taxon>Bacteria</taxon>
        <taxon>Bacillati</taxon>
        <taxon>Bacillota</taxon>
        <taxon>Bacilli</taxon>
        <taxon>Lactobacillales</taxon>
        <taxon>Streptococcaceae</taxon>
        <taxon>Streptococcus</taxon>
        <taxon>Streptococcus mitis group</taxon>
    </lineage>
</organism>
<dbReference type="RefSeq" id="WP_173876075.1">
    <property type="nucleotide sequence ID" value="NZ_CP047883.1"/>
</dbReference>
<protein>
    <recommendedName>
        <fullName evidence="3">CRISPR-associated protein (Cas_Cmr3)</fullName>
    </recommendedName>
</protein>
<evidence type="ECO:0000313" key="1">
    <source>
        <dbReference type="EMBL" id="QKL32971.1"/>
    </source>
</evidence>
<sequence length="423" mass="48408">MTDYLVTFRPLGDYSFGSDRRFSFVGKNNYSEDEYAPYFIRTNRAPEQSTVFGMIRYLILVSNEIELKQDFHYDEDTRDIMKALIGEKSFSLNGGVRDFGKLEKISPIFLLKNSEEIVIPNPFNNKQGKEGIEQFAPMILEEEIKVSTSFGEIALPKSKEYNPKEGHGDGYYNINTGHLEAAEDMFSTKVATGVRRVTQNDLGKLKQNLRELCKSFVNEEMKQEVSNLDKNSNLSLTEFINDFMDLLEKYNKEGKNHFQEELEKLSKNFDADRLFKREVHQLQKDYEFAVYVTVEKGVQLTDGLVSMGQKGTLFKVSVQESEDNLESEITEHFQKHTPQGQTWQYCLSDVCLLDDVKGFAILEEKLVRQLHTDLSKNRLRGLDLQGSSLLYKAGSVFYGDDAISVKTGLEPAGYNTIYKITGE</sequence>
<evidence type="ECO:0008006" key="3">
    <source>
        <dbReference type="Google" id="ProtNLM"/>
    </source>
</evidence>
<reference evidence="1 2" key="1">
    <citation type="submission" date="2020-01" db="EMBL/GenBank/DDBJ databases">
        <title>Complete genome sequence of the tetracycline resistane Streptococcus mitis isolate S022-V3-A4.</title>
        <authorList>
            <person name="Pinzauti D."/>
            <person name="Iannelli F."/>
            <person name="Pozzi G."/>
            <person name="Santoro F."/>
        </authorList>
    </citation>
    <scope>NUCLEOTIDE SEQUENCE [LARGE SCALE GENOMIC DNA]</scope>
    <source>
        <strain evidence="1 2">S022-V3-A4</strain>
    </source>
</reference>
<accession>A0A6M9EYX7</accession>
<evidence type="ECO:0000313" key="2">
    <source>
        <dbReference type="Proteomes" id="UP000501099"/>
    </source>
</evidence>
<proteinExistence type="predicted"/>